<dbReference type="InterPro" id="IPR025515">
    <property type="entry name" value="DUF4403"/>
</dbReference>
<evidence type="ECO:0000313" key="2">
    <source>
        <dbReference type="Proteomes" id="UP001156666"/>
    </source>
</evidence>
<evidence type="ECO:0008006" key="3">
    <source>
        <dbReference type="Google" id="ProtNLM"/>
    </source>
</evidence>
<dbReference type="RefSeq" id="WP_235293593.1">
    <property type="nucleotide sequence ID" value="NZ_BSOH01000037.1"/>
</dbReference>
<dbReference type="AlphaFoldDB" id="A0AA37SYK3"/>
<sequence>MAIVNLKLTYPQLSELLQIEANKQDINVKGYDIKISKFVIGEENGKLRITGELVSKWNAYFDFSAIPSFISDENKLDLQDIKLDLDASNLIFKGILKLAKGNVIKRLEKIIEQPLNEQIEIAKTQLDAELSKAPLPYNLKLYSNTKSIEVLELQALQEYLFIQLKMEQEININFANPTST</sequence>
<comment type="caution">
    <text evidence="1">The sequence shown here is derived from an EMBL/GenBank/DDBJ whole genome shotgun (WGS) entry which is preliminary data.</text>
</comment>
<dbReference type="Proteomes" id="UP001156666">
    <property type="component" value="Unassembled WGS sequence"/>
</dbReference>
<reference evidence="1" key="1">
    <citation type="journal article" date="2014" name="Int. J. Syst. Evol. Microbiol.">
        <title>Complete genome sequence of Corynebacterium casei LMG S-19264T (=DSM 44701T), isolated from a smear-ripened cheese.</title>
        <authorList>
            <consortium name="US DOE Joint Genome Institute (JGI-PGF)"/>
            <person name="Walter F."/>
            <person name="Albersmeier A."/>
            <person name="Kalinowski J."/>
            <person name="Ruckert C."/>
        </authorList>
    </citation>
    <scope>NUCLEOTIDE SEQUENCE</scope>
    <source>
        <strain evidence="1">NBRC 108769</strain>
    </source>
</reference>
<organism evidence="1 2">
    <name type="scientific">Portibacter lacus</name>
    <dbReference type="NCBI Taxonomy" id="1099794"/>
    <lineage>
        <taxon>Bacteria</taxon>
        <taxon>Pseudomonadati</taxon>
        <taxon>Bacteroidota</taxon>
        <taxon>Saprospiria</taxon>
        <taxon>Saprospirales</taxon>
        <taxon>Haliscomenobacteraceae</taxon>
        <taxon>Portibacter</taxon>
    </lineage>
</organism>
<keyword evidence="2" id="KW-1185">Reference proteome</keyword>
<accession>A0AA37SYK3</accession>
<dbReference type="EMBL" id="BSOH01000037">
    <property type="protein sequence ID" value="GLR20073.1"/>
    <property type="molecule type" value="Genomic_DNA"/>
</dbReference>
<evidence type="ECO:0000313" key="1">
    <source>
        <dbReference type="EMBL" id="GLR20073.1"/>
    </source>
</evidence>
<dbReference type="Pfam" id="PF14356">
    <property type="entry name" value="DUF4403"/>
    <property type="match status" value="1"/>
</dbReference>
<name>A0AA37SYK3_9BACT</name>
<proteinExistence type="predicted"/>
<reference evidence="1" key="2">
    <citation type="submission" date="2023-01" db="EMBL/GenBank/DDBJ databases">
        <title>Draft genome sequence of Portibacter lacus strain NBRC 108769.</title>
        <authorList>
            <person name="Sun Q."/>
            <person name="Mori K."/>
        </authorList>
    </citation>
    <scope>NUCLEOTIDE SEQUENCE</scope>
    <source>
        <strain evidence="1">NBRC 108769</strain>
    </source>
</reference>
<gene>
    <name evidence="1" type="ORF">GCM10007940_46890</name>
</gene>
<protein>
    <recommendedName>
        <fullName evidence="3">DUF4403 family protein</fullName>
    </recommendedName>
</protein>